<dbReference type="AlphaFoldDB" id="A0A521CNN7"/>
<gene>
    <name evidence="2" type="ORF">SAMN06265380_103115</name>
</gene>
<dbReference type="Gene3D" id="3.40.50.300">
    <property type="entry name" value="P-loop containing nucleotide triphosphate hydrolases"/>
    <property type="match status" value="1"/>
</dbReference>
<dbReference type="EMBL" id="FXTE01000003">
    <property type="protein sequence ID" value="SMO61008.1"/>
    <property type="molecule type" value="Genomic_DNA"/>
</dbReference>
<dbReference type="Pfam" id="PF13469">
    <property type="entry name" value="Sulfotransfer_3"/>
    <property type="match status" value="1"/>
</dbReference>
<proteinExistence type="predicted"/>
<accession>A0A521CNN7</accession>
<dbReference type="Proteomes" id="UP000319555">
    <property type="component" value="Unassembled WGS sequence"/>
</dbReference>
<dbReference type="PANTHER" id="PTHR10605:SF56">
    <property type="entry name" value="BIFUNCTIONAL HEPARAN SULFATE N-DEACETYLASE_N-SULFOTRANSFERASE"/>
    <property type="match status" value="1"/>
</dbReference>
<dbReference type="SUPFAM" id="SSF52540">
    <property type="entry name" value="P-loop containing nucleoside triphosphate hydrolases"/>
    <property type="match status" value="1"/>
</dbReference>
<protein>
    <submittedName>
        <fullName evidence="2">Sulfotransferase family protein</fullName>
    </submittedName>
</protein>
<dbReference type="OrthoDB" id="981508at2"/>
<name>A0A521CNN7_9RHOB</name>
<dbReference type="InterPro" id="IPR037359">
    <property type="entry name" value="NST/OST"/>
</dbReference>
<keyword evidence="1 2" id="KW-0808">Transferase</keyword>
<reference evidence="2 3" key="1">
    <citation type="submission" date="2017-05" db="EMBL/GenBank/DDBJ databases">
        <authorList>
            <person name="Varghese N."/>
            <person name="Submissions S."/>
        </authorList>
    </citation>
    <scope>NUCLEOTIDE SEQUENCE [LARGE SCALE GENOMIC DNA]</scope>
    <source>
        <strain evidence="2 3">DSM 28009</strain>
    </source>
</reference>
<organism evidence="2 3">
    <name type="scientific">Ruegeria faecimaris</name>
    <dbReference type="NCBI Taxonomy" id="686389"/>
    <lineage>
        <taxon>Bacteria</taxon>
        <taxon>Pseudomonadati</taxon>
        <taxon>Pseudomonadota</taxon>
        <taxon>Alphaproteobacteria</taxon>
        <taxon>Rhodobacterales</taxon>
        <taxon>Roseobacteraceae</taxon>
        <taxon>Ruegeria</taxon>
    </lineage>
</organism>
<sequence length="278" mass="32263">MGLPNERKIDFLIFGAAKCATTWLQNSLTATPQIFMPDPELHYFSDHYDRGAVWYRDQYEGYSDQSIVGEKCNTYLTHPEAAKRIARDYPDVRLILQMRDPVRRAYSDYCMLYRRGTVGDDIHRYLDPDKAGDERFLHNGRYAYHLRRFYDLFPTDQILLLAYENTISQPVETLRRVADHIGYSGVVEPPLEERVKNKNTPIVPLPLRRVLAPLRPLLDPIRHTGPLKAIRRAVARQVEYPELPDALAHKMADFYRPDVAELDAIDPGLSRGWRSFSD</sequence>
<keyword evidence="3" id="KW-1185">Reference proteome</keyword>
<dbReference type="InterPro" id="IPR027417">
    <property type="entry name" value="P-loop_NTPase"/>
</dbReference>
<dbReference type="GO" id="GO:0008146">
    <property type="term" value="F:sulfotransferase activity"/>
    <property type="evidence" value="ECO:0007669"/>
    <property type="project" value="InterPro"/>
</dbReference>
<dbReference type="PANTHER" id="PTHR10605">
    <property type="entry name" value="HEPARAN SULFATE SULFOTRANSFERASE"/>
    <property type="match status" value="1"/>
</dbReference>
<evidence type="ECO:0000313" key="3">
    <source>
        <dbReference type="Proteomes" id="UP000319555"/>
    </source>
</evidence>
<evidence type="ECO:0000256" key="1">
    <source>
        <dbReference type="ARBA" id="ARBA00022679"/>
    </source>
</evidence>
<evidence type="ECO:0000313" key="2">
    <source>
        <dbReference type="EMBL" id="SMO61008.1"/>
    </source>
</evidence>
<dbReference type="RefSeq" id="WP_142636200.1">
    <property type="nucleotide sequence ID" value="NZ_FXTE01000003.1"/>
</dbReference>